<organism evidence="1 2">
    <name type="scientific">Serratia odorifera DSM 4582</name>
    <dbReference type="NCBI Taxonomy" id="667129"/>
    <lineage>
        <taxon>Bacteria</taxon>
        <taxon>Pseudomonadati</taxon>
        <taxon>Pseudomonadota</taxon>
        <taxon>Gammaproteobacteria</taxon>
        <taxon>Enterobacterales</taxon>
        <taxon>Yersiniaceae</taxon>
        <taxon>Serratia</taxon>
    </lineage>
</organism>
<dbReference type="HOGENOM" id="CLU_3257733_0_0_6"/>
<dbReference type="Proteomes" id="UP000005723">
    <property type="component" value="Unassembled WGS sequence"/>
</dbReference>
<name>D4DZH6_SEROD</name>
<evidence type="ECO:0000313" key="1">
    <source>
        <dbReference type="EMBL" id="EFE97023.1"/>
    </source>
</evidence>
<gene>
    <name evidence="1" type="ORF">HMPREF0758_1326</name>
</gene>
<dbReference type="EMBL" id="ADBY01000023">
    <property type="protein sequence ID" value="EFE97023.1"/>
    <property type="molecule type" value="Genomic_DNA"/>
</dbReference>
<proteinExistence type="predicted"/>
<accession>D4DZH6</accession>
<dbReference type="STRING" id="667129.HMPREF0758_1326"/>
<protein>
    <submittedName>
        <fullName evidence="1">Uncharacterized protein</fullName>
    </submittedName>
</protein>
<dbReference type="AlphaFoldDB" id="D4DZH6"/>
<comment type="caution">
    <text evidence="1">The sequence shown here is derived from an EMBL/GenBank/DDBJ whole genome shotgun (WGS) entry which is preliminary data.</text>
</comment>
<reference evidence="1 2" key="1">
    <citation type="submission" date="2010-01" db="EMBL/GenBank/DDBJ databases">
        <authorList>
            <person name="Muzny D."/>
            <person name="Qin X."/>
            <person name="Deng J."/>
            <person name="Jiang H."/>
            <person name="Liu Y."/>
            <person name="Qu J."/>
            <person name="Song X.-Z."/>
            <person name="Zhang L."/>
            <person name="Thornton R."/>
            <person name="Coyle M."/>
            <person name="Francisco L."/>
            <person name="Jackson L."/>
            <person name="Javaid M."/>
            <person name="Korchina V."/>
            <person name="Kovar C."/>
            <person name="Mata R."/>
            <person name="Mathew T."/>
            <person name="Ngo R."/>
            <person name="Nguyen L."/>
            <person name="Nguyen N."/>
            <person name="Okwuonu G."/>
            <person name="Ongeri F."/>
            <person name="Pham C."/>
            <person name="Simmons D."/>
            <person name="Wilczek-Boney K."/>
            <person name="Hale W."/>
            <person name="Jakkamsetti A."/>
            <person name="Pham P."/>
            <person name="Ruth R."/>
            <person name="San Lucas F."/>
            <person name="Warren J."/>
            <person name="Zhang J."/>
            <person name="Zhao Z."/>
            <person name="Zhou C."/>
            <person name="Zhu D."/>
            <person name="Lee S."/>
            <person name="Bess C."/>
            <person name="Blankenburg K."/>
            <person name="Forbes L."/>
            <person name="Fu Q."/>
            <person name="Gubbala S."/>
            <person name="Hirani K."/>
            <person name="Jayaseelan J.C."/>
            <person name="Lara F."/>
            <person name="Munidasa M."/>
            <person name="Palculict T."/>
            <person name="Patil S."/>
            <person name="Pu L.-L."/>
            <person name="Saada N."/>
            <person name="Tang L."/>
            <person name="Weissenberger G."/>
            <person name="Zhu Y."/>
            <person name="Hemphill L."/>
            <person name="Shang Y."/>
            <person name="Youmans B."/>
            <person name="Ayvaz T."/>
            <person name="Ross M."/>
            <person name="Santibanez J."/>
            <person name="Aqrawi P."/>
            <person name="Gross S."/>
            <person name="Joshi V."/>
            <person name="Fowler G."/>
            <person name="Nazareth L."/>
            <person name="Reid J."/>
            <person name="Worley K."/>
            <person name="Petrosino J."/>
            <person name="Highlander S."/>
            <person name="Gibbs R."/>
        </authorList>
    </citation>
    <scope>NUCLEOTIDE SEQUENCE [LARGE SCALE GENOMIC DNA]</scope>
    <source>
        <strain evidence="1 2">DSM 4582</strain>
    </source>
</reference>
<evidence type="ECO:0000313" key="2">
    <source>
        <dbReference type="Proteomes" id="UP000005723"/>
    </source>
</evidence>
<sequence length="42" mass="4680">MLRDGCNIPSDNVNKMFLSSGKGVFERLTCNGLIYNIFISPD</sequence>
<keyword evidence="2" id="KW-1185">Reference proteome</keyword>